<accession>A0A2N5RW25</accession>
<feature type="region of interest" description="Disordered" evidence="1">
    <location>
        <begin position="18"/>
        <end position="50"/>
    </location>
</feature>
<proteinExistence type="predicted"/>
<sequence>MTEDLELPLRSGWRRARQFDKGHRGIMSSECNRGQAENQPTSQSQGQQIPYLRASVFPWKRSSHRYCQEQ</sequence>
<organism evidence="2 3">
    <name type="scientific">Puccinia coronata f. sp. avenae</name>
    <dbReference type="NCBI Taxonomy" id="200324"/>
    <lineage>
        <taxon>Eukaryota</taxon>
        <taxon>Fungi</taxon>
        <taxon>Dikarya</taxon>
        <taxon>Basidiomycota</taxon>
        <taxon>Pucciniomycotina</taxon>
        <taxon>Pucciniomycetes</taxon>
        <taxon>Pucciniales</taxon>
        <taxon>Pucciniaceae</taxon>
        <taxon>Puccinia</taxon>
    </lineage>
</organism>
<comment type="caution">
    <text evidence="2">The sequence shown here is derived from an EMBL/GenBank/DDBJ whole genome shotgun (WGS) entry which is preliminary data.</text>
</comment>
<dbReference type="Proteomes" id="UP000235392">
    <property type="component" value="Unassembled WGS sequence"/>
</dbReference>
<protein>
    <submittedName>
        <fullName evidence="2">Uncharacterized protein</fullName>
    </submittedName>
</protein>
<evidence type="ECO:0000256" key="1">
    <source>
        <dbReference type="SAM" id="MobiDB-lite"/>
    </source>
</evidence>
<name>A0A2N5RW25_9BASI</name>
<feature type="compositionally biased region" description="Polar residues" evidence="1">
    <location>
        <begin position="29"/>
        <end position="48"/>
    </location>
</feature>
<dbReference type="AlphaFoldDB" id="A0A2N5RW25"/>
<evidence type="ECO:0000313" key="2">
    <source>
        <dbReference type="EMBL" id="PLW05196.1"/>
    </source>
</evidence>
<dbReference type="EMBL" id="PGCI01001380">
    <property type="protein sequence ID" value="PLW05196.1"/>
    <property type="molecule type" value="Genomic_DNA"/>
</dbReference>
<gene>
    <name evidence="2" type="ORF">PCASD_25833</name>
</gene>
<evidence type="ECO:0000313" key="3">
    <source>
        <dbReference type="Proteomes" id="UP000235392"/>
    </source>
</evidence>
<reference evidence="2 3" key="1">
    <citation type="submission" date="2017-11" db="EMBL/GenBank/DDBJ databases">
        <title>De novo assembly and phasing of dikaryotic genomes from two isolates of Puccinia coronata f. sp. avenae, the causal agent of oat crown rust.</title>
        <authorList>
            <person name="Miller M.E."/>
            <person name="Zhang Y."/>
            <person name="Omidvar V."/>
            <person name="Sperschneider J."/>
            <person name="Schwessinger B."/>
            <person name="Raley C."/>
            <person name="Palmer J.M."/>
            <person name="Garnica D."/>
            <person name="Upadhyaya N."/>
            <person name="Rathjen J."/>
            <person name="Taylor J.M."/>
            <person name="Park R.F."/>
            <person name="Dodds P.N."/>
            <person name="Hirsch C.D."/>
            <person name="Kianian S.F."/>
            <person name="Figueroa M."/>
        </authorList>
    </citation>
    <scope>NUCLEOTIDE SEQUENCE [LARGE SCALE GENOMIC DNA]</scope>
    <source>
        <strain evidence="2">12SD80</strain>
    </source>
</reference>